<gene>
    <name evidence="2" type="ORF">ACFQJ6_15370</name>
</gene>
<comment type="caution">
    <text evidence="2">The sequence shown here is derived from an EMBL/GenBank/DDBJ whole genome shotgun (WGS) entry which is preliminary data.</text>
</comment>
<evidence type="ECO:0000313" key="3">
    <source>
        <dbReference type="Proteomes" id="UP001596407"/>
    </source>
</evidence>
<evidence type="ECO:0008006" key="4">
    <source>
        <dbReference type="Google" id="ProtNLM"/>
    </source>
</evidence>
<proteinExistence type="predicted"/>
<dbReference type="EMBL" id="JBHSZH010000005">
    <property type="protein sequence ID" value="MFC7081276.1"/>
    <property type="molecule type" value="Genomic_DNA"/>
</dbReference>
<reference evidence="2 3" key="1">
    <citation type="journal article" date="2019" name="Int. J. Syst. Evol. Microbiol.">
        <title>The Global Catalogue of Microorganisms (GCM) 10K type strain sequencing project: providing services to taxonomists for standard genome sequencing and annotation.</title>
        <authorList>
            <consortium name="The Broad Institute Genomics Platform"/>
            <consortium name="The Broad Institute Genome Sequencing Center for Infectious Disease"/>
            <person name="Wu L."/>
            <person name="Ma J."/>
        </authorList>
    </citation>
    <scope>NUCLEOTIDE SEQUENCE [LARGE SCALE GENOMIC DNA]</scope>
    <source>
        <strain evidence="2 3">DT72</strain>
    </source>
</reference>
<organism evidence="2 3">
    <name type="scientific">Halorussus caseinilyticus</name>
    <dbReference type="NCBI Taxonomy" id="3034025"/>
    <lineage>
        <taxon>Archaea</taxon>
        <taxon>Methanobacteriati</taxon>
        <taxon>Methanobacteriota</taxon>
        <taxon>Stenosarchaea group</taxon>
        <taxon>Halobacteria</taxon>
        <taxon>Halobacteriales</taxon>
        <taxon>Haladaptataceae</taxon>
        <taxon>Halorussus</taxon>
    </lineage>
</organism>
<feature type="compositionally biased region" description="Basic residues" evidence="1">
    <location>
        <begin position="213"/>
        <end position="227"/>
    </location>
</feature>
<evidence type="ECO:0000256" key="1">
    <source>
        <dbReference type="SAM" id="MobiDB-lite"/>
    </source>
</evidence>
<name>A0ABD5WRE9_9EURY</name>
<keyword evidence="3" id="KW-1185">Reference proteome</keyword>
<dbReference type="AlphaFoldDB" id="A0ABD5WRE9"/>
<evidence type="ECO:0000313" key="2">
    <source>
        <dbReference type="EMBL" id="MFC7081276.1"/>
    </source>
</evidence>
<dbReference type="Proteomes" id="UP001596407">
    <property type="component" value="Unassembled WGS sequence"/>
</dbReference>
<accession>A0ABD5WRE9</accession>
<dbReference type="RefSeq" id="WP_382209997.1">
    <property type="nucleotide sequence ID" value="NZ_JBHSZH010000005.1"/>
</dbReference>
<feature type="region of interest" description="Disordered" evidence="1">
    <location>
        <begin position="173"/>
        <end position="227"/>
    </location>
</feature>
<sequence length="227" mass="24773">MLDPPIAVSLPPDRLSVAARVPGAVELKFSWDHRDLLVGESDLDARLDASGVEAHRIASVHLPPGTETRGDEVGMALTAANRGTIVDFVHGQLDRLRAATLVAHPPKKSGYDDAIPLLSNLLELTNREISVENTAVESPWHTPEDLGFVASLARRYRPLSDLRLTVDSAHLPAKGRAAVSTRRTSRRFGRDSGRASRPRPATSSPNSTTGRPMRGRRRTPTVRTCRF</sequence>
<protein>
    <recommendedName>
        <fullName evidence="4">Xylose isomerase-like TIM barrel domain-containing protein</fullName>
    </recommendedName>
</protein>